<feature type="transmembrane region" description="Helical" evidence="6">
    <location>
        <begin position="264"/>
        <end position="285"/>
    </location>
</feature>
<feature type="transmembrane region" description="Helical" evidence="6">
    <location>
        <begin position="330"/>
        <end position="348"/>
    </location>
</feature>
<dbReference type="OrthoDB" id="3679026at2"/>
<evidence type="ECO:0000313" key="8">
    <source>
        <dbReference type="EMBL" id="PHQ48766.1"/>
    </source>
</evidence>
<feature type="domain" description="Major facilitator superfamily (MFS) profile" evidence="7">
    <location>
        <begin position="27"/>
        <end position="413"/>
    </location>
</feature>
<proteinExistence type="predicted"/>
<dbReference type="Pfam" id="PF07690">
    <property type="entry name" value="MFS_1"/>
    <property type="match status" value="1"/>
</dbReference>
<comment type="subcellular location">
    <subcellularLocation>
        <location evidence="1">Cell inner membrane</location>
        <topology evidence="1">Multi-pass membrane protein</topology>
    </subcellularLocation>
</comment>
<evidence type="ECO:0000256" key="4">
    <source>
        <dbReference type="ARBA" id="ARBA00022989"/>
    </source>
</evidence>
<protein>
    <submittedName>
        <fullName evidence="8">MFS transporter</fullName>
    </submittedName>
</protein>
<dbReference type="Gene3D" id="1.20.1250.20">
    <property type="entry name" value="MFS general substrate transporter like domains"/>
    <property type="match status" value="1"/>
</dbReference>
<feature type="transmembrane region" description="Helical" evidence="6">
    <location>
        <begin position="30"/>
        <end position="52"/>
    </location>
</feature>
<feature type="transmembrane region" description="Helical" evidence="6">
    <location>
        <begin position="354"/>
        <end position="377"/>
    </location>
</feature>
<keyword evidence="2" id="KW-0813">Transport</keyword>
<dbReference type="RefSeq" id="WP_099201715.1">
    <property type="nucleotide sequence ID" value="NZ_NHZO01000156.1"/>
</dbReference>
<feature type="transmembrane region" description="Helical" evidence="6">
    <location>
        <begin position="64"/>
        <end position="87"/>
    </location>
</feature>
<accession>A0A2G1XC15</accession>
<evidence type="ECO:0000256" key="3">
    <source>
        <dbReference type="ARBA" id="ARBA00022692"/>
    </source>
</evidence>
<keyword evidence="4 6" id="KW-1133">Transmembrane helix</keyword>
<comment type="caution">
    <text evidence="8">The sequence shown here is derived from an EMBL/GenBank/DDBJ whole genome shotgun (WGS) entry which is preliminary data.</text>
</comment>
<dbReference type="InterPro" id="IPR020846">
    <property type="entry name" value="MFS_dom"/>
</dbReference>
<evidence type="ECO:0000256" key="6">
    <source>
        <dbReference type="SAM" id="Phobius"/>
    </source>
</evidence>
<dbReference type="Proteomes" id="UP000222531">
    <property type="component" value="Unassembled WGS sequence"/>
</dbReference>
<keyword evidence="3 6" id="KW-0812">Transmembrane</keyword>
<dbReference type="PANTHER" id="PTHR23501:SF191">
    <property type="entry name" value="VACUOLAR BASIC AMINO ACID TRANSPORTER 4"/>
    <property type="match status" value="1"/>
</dbReference>
<evidence type="ECO:0000313" key="9">
    <source>
        <dbReference type="Proteomes" id="UP000222531"/>
    </source>
</evidence>
<evidence type="ECO:0000256" key="1">
    <source>
        <dbReference type="ARBA" id="ARBA00004429"/>
    </source>
</evidence>
<dbReference type="GO" id="GO:0005886">
    <property type="term" value="C:plasma membrane"/>
    <property type="evidence" value="ECO:0007669"/>
    <property type="project" value="UniProtKB-SubCell"/>
</dbReference>
<dbReference type="AlphaFoldDB" id="A0A2G1XC15"/>
<name>A0A2G1XC15_STRCJ</name>
<evidence type="ECO:0000256" key="2">
    <source>
        <dbReference type="ARBA" id="ARBA00022448"/>
    </source>
</evidence>
<dbReference type="GO" id="GO:0022857">
    <property type="term" value="F:transmembrane transporter activity"/>
    <property type="evidence" value="ECO:0007669"/>
    <property type="project" value="InterPro"/>
</dbReference>
<feature type="transmembrane region" description="Helical" evidence="6">
    <location>
        <begin position="211"/>
        <end position="244"/>
    </location>
</feature>
<reference evidence="8 9" key="1">
    <citation type="journal article" date="2017" name="Biochemistry">
        <title>Identification of the Biosynthetic Pathway for the Antibiotic Bicyclomycin.</title>
        <authorList>
            <person name="Patteson J."/>
            <person name="Cai W."/>
            <person name="Johnson R.A."/>
            <person name="Santa Maria K."/>
            <person name="Li B."/>
        </authorList>
    </citation>
    <scope>NUCLEOTIDE SEQUENCE [LARGE SCALE GENOMIC DNA]</scope>
    <source>
        <strain evidence="8 9">ATCC 21532</strain>
    </source>
</reference>
<feature type="transmembrane region" description="Helical" evidence="6">
    <location>
        <begin position="124"/>
        <end position="142"/>
    </location>
</feature>
<dbReference type="PROSITE" id="PS50850">
    <property type="entry name" value="MFS"/>
    <property type="match status" value="1"/>
</dbReference>
<keyword evidence="9" id="KW-1185">Reference proteome</keyword>
<sequence>MSTASVVPTTSVTAAPVTPAGPAARRQVPVGWLAVLAAPIAMGANAPVLIMGDLARSLGVAQTTATWLVTSFAWAMTVGTPLFAALLRQRGARPVLLTGSALVAAGTLLVTLAPWLPLALVGRAGQALGGAGLVAVAMNLAGSARRMGVITAGFGMLGASGPLLGSLLAGAVSGRLALALSAVALFAVPAVWRRAEGTSTAPGAAFDPRGASLVVALVSALVLLPTVPLAAAGAAVVVAALLAVHVRRRPEGFVPAALLRSRTFLTSALFACTVSTSYFALLFSLPRLIARRTDWSTGAVGTGQLLALLAGAALSWLLAAASGRLGHRRVLALLAALGALAPLTAALADRAPLLLLAATVAVFVSTSGNAVLSVRVAKAAPAGQSPTAIGLFVLCYQLGGALGPALAATLVLS</sequence>
<gene>
    <name evidence="8" type="ORF">BLA24_27190</name>
</gene>
<keyword evidence="5 6" id="KW-0472">Membrane</keyword>
<dbReference type="InterPro" id="IPR011701">
    <property type="entry name" value="MFS"/>
</dbReference>
<feature type="transmembrane region" description="Helical" evidence="6">
    <location>
        <begin position="163"/>
        <end position="191"/>
    </location>
</feature>
<organism evidence="8 9">
    <name type="scientific">Streptomyces cinnamoneus</name>
    <name type="common">Streptoverticillium cinnamoneum</name>
    <dbReference type="NCBI Taxonomy" id="53446"/>
    <lineage>
        <taxon>Bacteria</taxon>
        <taxon>Bacillati</taxon>
        <taxon>Actinomycetota</taxon>
        <taxon>Actinomycetes</taxon>
        <taxon>Kitasatosporales</taxon>
        <taxon>Streptomycetaceae</taxon>
        <taxon>Streptomyces</taxon>
        <taxon>Streptomyces cinnamoneus group</taxon>
    </lineage>
</organism>
<evidence type="ECO:0000259" key="7">
    <source>
        <dbReference type="PROSITE" id="PS50850"/>
    </source>
</evidence>
<dbReference type="InterPro" id="IPR036259">
    <property type="entry name" value="MFS_trans_sf"/>
</dbReference>
<dbReference type="EMBL" id="NHZO01000156">
    <property type="protein sequence ID" value="PHQ48766.1"/>
    <property type="molecule type" value="Genomic_DNA"/>
</dbReference>
<dbReference type="PANTHER" id="PTHR23501">
    <property type="entry name" value="MAJOR FACILITATOR SUPERFAMILY"/>
    <property type="match status" value="1"/>
</dbReference>
<dbReference type="SUPFAM" id="SSF103473">
    <property type="entry name" value="MFS general substrate transporter"/>
    <property type="match status" value="1"/>
</dbReference>
<feature type="transmembrane region" description="Helical" evidence="6">
    <location>
        <begin position="389"/>
        <end position="412"/>
    </location>
</feature>
<feature type="transmembrane region" description="Helical" evidence="6">
    <location>
        <begin position="305"/>
        <end position="323"/>
    </location>
</feature>
<feature type="transmembrane region" description="Helical" evidence="6">
    <location>
        <begin position="94"/>
        <end position="118"/>
    </location>
</feature>
<evidence type="ECO:0000256" key="5">
    <source>
        <dbReference type="ARBA" id="ARBA00023136"/>
    </source>
</evidence>